<feature type="region of interest" description="Disordered" evidence="5">
    <location>
        <begin position="114"/>
        <end position="191"/>
    </location>
</feature>
<keyword evidence="2 3" id="KW-0233">DNA recombination</keyword>
<sequence>MAGSVNKVILVGNLGRDPEVRSMQDGRKIVQLSVATSESWRDRATGERREKSEWHRVVIFNDRLADVAERFLKKGAKVYLEGQLQTRKWTDQSGQEKYTTEIVLQQYRGELTMLDGRGEGGGEGGYGGGSSGGDFGGGDSGYGGGSSSGGGYGGGRGGSSGGSSSGGGFGGGSSSGGGFGRGGDIDDEIPF</sequence>
<evidence type="ECO:0000256" key="1">
    <source>
        <dbReference type="ARBA" id="ARBA00023125"/>
    </source>
</evidence>
<evidence type="ECO:0000256" key="4">
    <source>
        <dbReference type="RuleBase" id="RU000524"/>
    </source>
</evidence>
<evidence type="ECO:0000256" key="5">
    <source>
        <dbReference type="SAM" id="MobiDB-lite"/>
    </source>
</evidence>
<name>A0A255XNV0_9PROT</name>
<keyword evidence="3" id="KW-0234">DNA repair</keyword>
<keyword evidence="7" id="KW-1185">Reference proteome</keyword>
<dbReference type="Pfam" id="PF00436">
    <property type="entry name" value="SSB"/>
    <property type="match status" value="1"/>
</dbReference>
<dbReference type="HAMAP" id="MF_00984">
    <property type="entry name" value="SSB"/>
    <property type="match status" value="1"/>
</dbReference>
<comment type="function">
    <text evidence="3">Plays an important role in DNA replication, recombination and repair. Binds to ssDNA and to an array of partner proteins to recruit them to their sites of action during DNA metabolism.</text>
</comment>
<dbReference type="GO" id="GO:0006260">
    <property type="term" value="P:DNA replication"/>
    <property type="evidence" value="ECO:0007669"/>
    <property type="project" value="UniProtKB-UniRule"/>
</dbReference>
<dbReference type="InterPro" id="IPR012340">
    <property type="entry name" value="NA-bd_OB-fold"/>
</dbReference>
<dbReference type="OrthoDB" id="9809878at2"/>
<feature type="short sequence motif" description="Important for interaction with partner proteins" evidence="3">
    <location>
        <begin position="186"/>
        <end position="191"/>
    </location>
</feature>
<evidence type="ECO:0000313" key="7">
    <source>
        <dbReference type="Proteomes" id="UP000216361"/>
    </source>
</evidence>
<gene>
    <name evidence="6" type="ORF">CHR90_10360</name>
</gene>
<dbReference type="Gene3D" id="2.40.50.140">
    <property type="entry name" value="Nucleic acid-binding proteins"/>
    <property type="match status" value="1"/>
</dbReference>
<dbReference type="PROSITE" id="PS50935">
    <property type="entry name" value="SSB"/>
    <property type="match status" value="1"/>
</dbReference>
<dbReference type="RefSeq" id="WP_094408920.1">
    <property type="nucleotide sequence ID" value="NZ_BMJZ01000001.1"/>
</dbReference>
<accession>A0A255XNV0</accession>
<dbReference type="SUPFAM" id="SSF50249">
    <property type="entry name" value="Nucleic acid-binding proteins"/>
    <property type="match status" value="1"/>
</dbReference>
<dbReference type="PANTHER" id="PTHR10302">
    <property type="entry name" value="SINGLE-STRANDED DNA-BINDING PROTEIN"/>
    <property type="match status" value="1"/>
</dbReference>
<dbReference type="GO" id="GO:0003697">
    <property type="term" value="F:single-stranded DNA binding"/>
    <property type="evidence" value="ECO:0007669"/>
    <property type="project" value="UniProtKB-UniRule"/>
</dbReference>
<organism evidence="6 7">
    <name type="scientific">Elstera cyanobacteriorum</name>
    <dbReference type="NCBI Taxonomy" id="2022747"/>
    <lineage>
        <taxon>Bacteria</taxon>
        <taxon>Pseudomonadati</taxon>
        <taxon>Pseudomonadota</taxon>
        <taxon>Alphaproteobacteria</taxon>
        <taxon>Rhodospirillales</taxon>
        <taxon>Rhodospirillaceae</taxon>
        <taxon>Elstera</taxon>
    </lineage>
</organism>
<protein>
    <recommendedName>
        <fullName evidence="3 4">Single-stranded DNA-binding protein</fullName>
        <shortName evidence="3">SSB</shortName>
    </recommendedName>
</protein>
<feature type="DNA-binding region" evidence="3">
    <location>
        <begin position="54"/>
        <end position="60"/>
    </location>
</feature>
<evidence type="ECO:0000313" key="6">
    <source>
        <dbReference type="EMBL" id="OYQ18657.1"/>
    </source>
</evidence>
<keyword evidence="1 3" id="KW-0238">DNA-binding</keyword>
<dbReference type="GO" id="GO:0009295">
    <property type="term" value="C:nucleoid"/>
    <property type="evidence" value="ECO:0007669"/>
    <property type="project" value="TreeGrafter"/>
</dbReference>
<feature type="compositionally biased region" description="Gly residues" evidence="5">
    <location>
        <begin position="119"/>
        <end position="182"/>
    </location>
</feature>
<evidence type="ECO:0000256" key="2">
    <source>
        <dbReference type="ARBA" id="ARBA00023172"/>
    </source>
</evidence>
<dbReference type="GO" id="GO:0006281">
    <property type="term" value="P:DNA repair"/>
    <property type="evidence" value="ECO:0007669"/>
    <property type="project" value="UniProtKB-UniRule"/>
</dbReference>
<dbReference type="GO" id="GO:0006310">
    <property type="term" value="P:DNA recombination"/>
    <property type="evidence" value="ECO:0007669"/>
    <property type="project" value="UniProtKB-UniRule"/>
</dbReference>
<dbReference type="CDD" id="cd04496">
    <property type="entry name" value="SSB_OBF"/>
    <property type="match status" value="1"/>
</dbReference>
<keyword evidence="3" id="KW-0235">DNA replication</keyword>
<evidence type="ECO:0000256" key="3">
    <source>
        <dbReference type="HAMAP-Rule" id="MF_00984"/>
    </source>
</evidence>
<dbReference type="InterPro" id="IPR011344">
    <property type="entry name" value="ssDNA-bd"/>
</dbReference>
<dbReference type="Proteomes" id="UP000216361">
    <property type="component" value="Unassembled WGS sequence"/>
</dbReference>
<reference evidence="6 7" key="1">
    <citation type="submission" date="2017-07" db="EMBL/GenBank/DDBJ databases">
        <title>Elstera cyanobacteriorum sp. nov., a novel bacterium isolated from cyanobacterial aggregates in a eutrophic lake.</title>
        <authorList>
            <person name="Cai H."/>
        </authorList>
    </citation>
    <scope>NUCLEOTIDE SEQUENCE [LARGE SCALE GENOMIC DNA]</scope>
    <source>
        <strain evidence="6 7">TH019</strain>
    </source>
</reference>
<proteinExistence type="inferred from homology"/>
<comment type="subunit">
    <text evidence="3">Homotetramer.</text>
</comment>
<dbReference type="EMBL" id="NOXS01000032">
    <property type="protein sequence ID" value="OYQ18657.1"/>
    <property type="molecule type" value="Genomic_DNA"/>
</dbReference>
<dbReference type="InterPro" id="IPR000424">
    <property type="entry name" value="Primosome_PriB/ssb"/>
</dbReference>
<keyword evidence="3" id="KW-0227">DNA damage</keyword>
<comment type="caution">
    <text evidence="6">The sequence shown here is derived from an EMBL/GenBank/DDBJ whole genome shotgun (WGS) entry which is preliminary data.</text>
</comment>
<dbReference type="AlphaFoldDB" id="A0A255XNV0"/>
<dbReference type="NCBIfam" id="TIGR00621">
    <property type="entry name" value="ssb"/>
    <property type="match status" value="1"/>
</dbReference>
<dbReference type="PANTHER" id="PTHR10302:SF27">
    <property type="entry name" value="SINGLE-STRANDED DNA-BINDING PROTEIN"/>
    <property type="match status" value="1"/>
</dbReference>